<organism evidence="3 4">
    <name type="scientific">Cyclospora cayetanensis</name>
    <dbReference type="NCBI Taxonomy" id="88456"/>
    <lineage>
        <taxon>Eukaryota</taxon>
        <taxon>Sar</taxon>
        <taxon>Alveolata</taxon>
        <taxon>Apicomplexa</taxon>
        <taxon>Conoidasida</taxon>
        <taxon>Coccidia</taxon>
        <taxon>Eucoccidiorida</taxon>
        <taxon>Eimeriorina</taxon>
        <taxon>Eimeriidae</taxon>
        <taxon>Cyclospora</taxon>
    </lineage>
</organism>
<name>A0A6P6RQS3_9EIME</name>
<dbReference type="Proteomes" id="UP000515125">
    <property type="component" value="Unplaced"/>
</dbReference>
<evidence type="ECO:0000313" key="4">
    <source>
        <dbReference type="RefSeq" id="XP_026189899.1"/>
    </source>
</evidence>
<sequence length="744" mass="80919">MEFLHSAILLLVALFVPLVRVAAALVEGHNKTTGSHSREKEWAGWPNKLPGQEPSQLGFEPSRIAALGSESRKGDLSEASTQPPNNPVPPPLVDSSPIQGNSGPRETPSESISIDQAGDGGICLNGLRLAFDCALRRVIAFGVRDHLIEKYKLPMVPLDICQGDTLIDVEQCIPGDFVDSFPSDALLEVVRTKQLIVGTMDLSAFPQLASDQGYTTGFYPELLQAVARELTVIVLQNPGLRHELVGDRQLDIDILDQPFHKRLHDIKAAVAQEWLYGATCGGETGVAAGGLRRLSEVHDAGAPVTYPNDMMLGQGGPVWHDGVLCGDASAGASTCELYGCLSPWKQIPKDIFIGITHVTFSTPMNLVAAVYRGEVHMTDVGTIASAYLPEKYNFLPLREILEPSCTIGAWKSFFLLREMSSGRRKRERKTSSRLSTSLDNNAANLSSAPGLPGSRSGGGDNNRGLPAEGVSRPLAGKDLPQERTHAAAYELGKLEQLESWETRMSQTRKLFFKLYGVQEEAESAAGGQSQQPTASQSAGGSNGHGSGRSSDAEAPYEEKTLVKLHHVDHFTFSYLFPEDFRICSVRRLTDLSSVLSVGEPIGAFGYGLAGRGGRRRIPSNSAWRCPPQQRRGQRILGFGMRRAEMAPIVDSITRRRLCGLHSTPWRAVRDGDRQSNIMEFPGPLVPLAAFFMKRRDGACKVFHSRAEATMMEKQAPMSSAAKSSFVFHRAALVVSLVMILLQLS</sequence>
<feature type="region of interest" description="Disordered" evidence="1">
    <location>
        <begin position="425"/>
        <end position="479"/>
    </location>
</feature>
<accession>A0A6P6RQS3</accession>
<proteinExistence type="predicted"/>
<evidence type="ECO:0000256" key="2">
    <source>
        <dbReference type="SAM" id="SignalP"/>
    </source>
</evidence>
<dbReference type="OrthoDB" id="347020at2759"/>
<feature type="region of interest" description="Disordered" evidence="1">
    <location>
        <begin position="522"/>
        <end position="554"/>
    </location>
</feature>
<keyword evidence="3" id="KW-1185">Reference proteome</keyword>
<reference evidence="4" key="1">
    <citation type="submission" date="2025-08" db="UniProtKB">
        <authorList>
            <consortium name="RefSeq"/>
        </authorList>
    </citation>
    <scope>IDENTIFICATION</scope>
</reference>
<feature type="signal peptide" evidence="2">
    <location>
        <begin position="1"/>
        <end position="23"/>
    </location>
</feature>
<keyword evidence="2" id="KW-0732">Signal</keyword>
<evidence type="ECO:0000313" key="3">
    <source>
        <dbReference type="Proteomes" id="UP000515125"/>
    </source>
</evidence>
<feature type="compositionally biased region" description="Polar residues" evidence="1">
    <location>
        <begin position="98"/>
        <end position="114"/>
    </location>
</feature>
<protein>
    <submittedName>
        <fullName evidence="4">Uncharacterized protein LOC34619663</fullName>
    </submittedName>
</protein>
<feature type="region of interest" description="Disordered" evidence="1">
    <location>
        <begin position="70"/>
        <end position="114"/>
    </location>
</feature>
<feature type="chain" id="PRO_5028234565" evidence="2">
    <location>
        <begin position="24"/>
        <end position="744"/>
    </location>
</feature>
<gene>
    <name evidence="4" type="primary">LOC34619663</name>
</gene>
<dbReference type="RefSeq" id="XP_026189899.1">
    <property type="nucleotide sequence ID" value="XM_026334114.1"/>
</dbReference>
<feature type="region of interest" description="Disordered" evidence="1">
    <location>
        <begin position="30"/>
        <end position="57"/>
    </location>
</feature>
<dbReference type="GeneID" id="34619663"/>
<dbReference type="AlphaFoldDB" id="A0A6P6RQS3"/>
<feature type="compositionally biased region" description="Polar residues" evidence="1">
    <location>
        <begin position="432"/>
        <end position="447"/>
    </location>
</feature>
<evidence type="ECO:0000256" key="1">
    <source>
        <dbReference type="SAM" id="MobiDB-lite"/>
    </source>
</evidence>